<dbReference type="AlphaFoldDB" id="A0A816ETC4"/>
<dbReference type="OrthoDB" id="10386484at2759"/>
<dbReference type="EMBL" id="CAJOBH010001023">
    <property type="protein sequence ID" value="CAF3831428.1"/>
    <property type="molecule type" value="Genomic_DNA"/>
</dbReference>
<evidence type="ECO:0000256" key="1">
    <source>
        <dbReference type="SAM" id="MobiDB-lite"/>
    </source>
</evidence>
<proteinExistence type="predicted"/>
<evidence type="ECO:0000313" key="6">
    <source>
        <dbReference type="EMBL" id="CAF4105881.1"/>
    </source>
</evidence>
<gene>
    <name evidence="5" type="ORF">BYL167_LOCUS4724</name>
    <name evidence="2" type="ORF">CJN711_LOCUS23877</name>
    <name evidence="6" type="ORF">GIL414_LOCUS17332</name>
    <name evidence="3" type="ORF">KQP761_LOCUS29844</name>
    <name evidence="4" type="ORF">MBJ925_LOCUS16295</name>
</gene>
<evidence type="ECO:0000313" key="3">
    <source>
        <dbReference type="EMBL" id="CAF1650294.1"/>
    </source>
</evidence>
<sequence length="123" mass="13565">MCINEQELRHSSSLVRGRIINTHHDQWQQVAELIQTLAEVHGSIVKIDLSQSNTHYGWLYFELYYDSVGSGKKFCNFIEKLNTLQPPNIQDLVYLETPAQGPAPGPAPGPTPGPAPGPTPTSN</sequence>
<evidence type="ECO:0000313" key="4">
    <source>
        <dbReference type="EMBL" id="CAF2068530.1"/>
    </source>
</evidence>
<dbReference type="Proteomes" id="UP000663855">
    <property type="component" value="Unassembled WGS sequence"/>
</dbReference>
<feature type="region of interest" description="Disordered" evidence="1">
    <location>
        <begin position="96"/>
        <end position="123"/>
    </location>
</feature>
<name>A0A816ETC4_9BILA</name>
<evidence type="ECO:0000313" key="5">
    <source>
        <dbReference type="EMBL" id="CAF3831428.1"/>
    </source>
</evidence>
<organism evidence="3 7">
    <name type="scientific">Rotaria magnacalcarata</name>
    <dbReference type="NCBI Taxonomy" id="392030"/>
    <lineage>
        <taxon>Eukaryota</taxon>
        <taxon>Metazoa</taxon>
        <taxon>Spiralia</taxon>
        <taxon>Gnathifera</taxon>
        <taxon>Rotifera</taxon>
        <taxon>Eurotatoria</taxon>
        <taxon>Bdelloidea</taxon>
        <taxon>Philodinida</taxon>
        <taxon>Philodinidae</taxon>
        <taxon>Rotaria</taxon>
    </lineage>
</organism>
<feature type="compositionally biased region" description="Pro residues" evidence="1">
    <location>
        <begin position="101"/>
        <end position="123"/>
    </location>
</feature>
<evidence type="ECO:0000313" key="7">
    <source>
        <dbReference type="Proteomes" id="UP000663834"/>
    </source>
</evidence>
<dbReference type="EMBL" id="CAJNOV010011117">
    <property type="protein sequence ID" value="CAF1437213.1"/>
    <property type="molecule type" value="Genomic_DNA"/>
</dbReference>
<accession>A0A816ETC4</accession>
<dbReference type="Proteomes" id="UP000681967">
    <property type="component" value="Unassembled WGS sequence"/>
</dbReference>
<protein>
    <submittedName>
        <fullName evidence="3">Uncharacterized protein</fullName>
    </submittedName>
</protein>
<dbReference type="Proteomes" id="UP000663834">
    <property type="component" value="Unassembled WGS sequence"/>
</dbReference>
<dbReference type="Proteomes" id="UP000663824">
    <property type="component" value="Unassembled WGS sequence"/>
</dbReference>
<dbReference type="EMBL" id="CAJNRE010007870">
    <property type="protein sequence ID" value="CAF2068530.1"/>
    <property type="molecule type" value="Genomic_DNA"/>
</dbReference>
<dbReference type="Proteomes" id="UP000681720">
    <property type="component" value="Unassembled WGS sequence"/>
</dbReference>
<evidence type="ECO:0000313" key="2">
    <source>
        <dbReference type="EMBL" id="CAF1437213.1"/>
    </source>
</evidence>
<dbReference type="EMBL" id="CAJNOW010016453">
    <property type="protein sequence ID" value="CAF1650294.1"/>
    <property type="molecule type" value="Genomic_DNA"/>
</dbReference>
<reference evidence="3" key="1">
    <citation type="submission" date="2021-02" db="EMBL/GenBank/DDBJ databases">
        <authorList>
            <person name="Nowell W R."/>
        </authorList>
    </citation>
    <scope>NUCLEOTIDE SEQUENCE</scope>
</reference>
<dbReference type="EMBL" id="CAJOBJ010008194">
    <property type="protein sequence ID" value="CAF4105881.1"/>
    <property type="molecule type" value="Genomic_DNA"/>
</dbReference>
<comment type="caution">
    <text evidence="3">The sequence shown here is derived from an EMBL/GenBank/DDBJ whole genome shotgun (WGS) entry which is preliminary data.</text>
</comment>